<protein>
    <submittedName>
        <fullName evidence="4">Uncharacterized protein</fullName>
    </submittedName>
</protein>
<dbReference type="InterPro" id="IPR039461">
    <property type="entry name" value="Peptidase_M49"/>
</dbReference>
<feature type="compositionally biased region" description="Polar residues" evidence="3">
    <location>
        <begin position="869"/>
        <end position="889"/>
    </location>
</feature>
<dbReference type="Gene3D" id="3.30.540.30">
    <property type="match status" value="2"/>
</dbReference>
<sequence>MANEVADAKVGDEPSLLSFTDSEDDVVVEEEPQTDITISIGSELYRFTKLDSSLQFTALPERLQFFYHYITEACWCGSLIVFFQTSAESPFILLFLLKLLTQQSLSELRTSSEGNGISQEDFNALIVYAARFFSARGNYYETRKFSPSLPQNALFNIMESSLIWGRESDLMLKLWKHIVVPMYSENSDANTHLQSPGESEDARVVREYLVSKNIPFWNVHYTKSLTREGTMYNIKIASIDEYEETEYVLGPEMCHFKVTKGNYSFILKEVVKSLLTANLYATDDLEKQIIDYYITSFQTGAIADHKEGSRLWMNTGSPYADWYLGFIEILQHPTHGFAEFQGFVGLQNLDLFHFYKQFLASAGKLIHLLPWDKEYKTERFITPQLIIVHLLIFCGRTIPNFKNVPLYDEITDTAGFKNIIFFNLISDTNTDIEESFLRAKDVNILRNHRNTAHKLQLGLKLVLGYGSGMLFRKEGKLFNFPVRRIRHPILNDKIRTWYEEGETFSTKFGELSMTFEECRAICVAMYLSTFTEVVSLFEISEEQLEDVIYSNWLWQIYVFAIESLRGYDTQNKQWFDAKAQAGFVILRMLLEEKERVVHISEPEYGKKIVIHVDRTKILTAGRRVLGDFMTKLHIFKCTADVVSARKLYNYYSVVPEEGRYPLGRWKMLTTANRPMPIRLYVQCNTLHVLHDTSQRDGPEEPYAPTVGGYSATTRGATSSALATPQKQPRASERATHNNPKETKRTSALENNAGDNLPHTSKNINPNSEVLNDRSRQTRLMNISTSQKSSNPTSQNKPWKPNSQSFQNDVIDNPKVKNMNSLIGEKNPSKARNNNSERKDQNSADGRENSVNIQNISQKSQENIGDESKNGTVTNRQQSTTPSNINNVPWDTSDIGHNGKNILQKSEEITGGAITSQVNNTGTSDLGDEDEYIKTEASSASMTSLTASSDMMYQLTRKATEMTVDVMPKDDEALMRSFYERPYHPLLPPASATDLHAGRGVALELMERVLTYGDDVVGSRFQILVQMDSDDSKESLSDHDAGDITPVPSITSTESEMDFRKPAYPMTDDLPEGINVKVYPLTPEGLIESFLDKCPPDIITALTQHFLKIFDESYIKAAATTLAENGGESEKYITATSFA</sequence>
<feature type="compositionally biased region" description="Polar residues" evidence="3">
    <location>
        <begin position="710"/>
        <end position="728"/>
    </location>
</feature>
<dbReference type="Proteomes" id="UP001159363">
    <property type="component" value="Chromosome 11"/>
</dbReference>
<feature type="compositionally biased region" description="Polar residues" evidence="3">
    <location>
        <begin position="747"/>
        <end position="769"/>
    </location>
</feature>
<evidence type="ECO:0000313" key="5">
    <source>
        <dbReference type="Proteomes" id="UP001159363"/>
    </source>
</evidence>
<gene>
    <name evidence="4" type="ORF">PR048_027275</name>
</gene>
<dbReference type="EMBL" id="JARBHB010000012">
    <property type="protein sequence ID" value="KAJ8870973.1"/>
    <property type="molecule type" value="Genomic_DNA"/>
</dbReference>
<comment type="caution">
    <text evidence="4">The sequence shown here is derived from an EMBL/GenBank/DDBJ whole genome shotgun (WGS) entry which is preliminary data.</text>
</comment>
<keyword evidence="1" id="KW-0479">Metal-binding</keyword>
<proteinExistence type="predicted"/>
<feature type="compositionally biased region" description="Basic and acidic residues" evidence="3">
    <location>
        <begin position="834"/>
        <end position="847"/>
    </location>
</feature>
<feature type="compositionally biased region" description="Polar residues" evidence="3">
    <location>
        <begin position="848"/>
        <end position="862"/>
    </location>
</feature>
<reference evidence="4 5" key="1">
    <citation type="submission" date="2023-02" db="EMBL/GenBank/DDBJ databases">
        <title>LHISI_Scaffold_Assembly.</title>
        <authorList>
            <person name="Stuart O.P."/>
            <person name="Cleave R."/>
            <person name="Magrath M.J.L."/>
            <person name="Mikheyev A.S."/>
        </authorList>
    </citation>
    <scope>NUCLEOTIDE SEQUENCE [LARGE SCALE GENOMIC DNA]</scope>
    <source>
        <strain evidence="4">Daus_M_001</strain>
        <tissue evidence="4">Leg muscle</tissue>
    </source>
</reference>
<name>A0ABQ9GGE1_9NEOP</name>
<evidence type="ECO:0000256" key="3">
    <source>
        <dbReference type="SAM" id="MobiDB-lite"/>
    </source>
</evidence>
<feature type="compositionally biased region" description="Basic and acidic residues" evidence="3">
    <location>
        <begin position="729"/>
        <end position="746"/>
    </location>
</feature>
<feature type="region of interest" description="Disordered" evidence="3">
    <location>
        <begin position="691"/>
        <end position="898"/>
    </location>
</feature>
<dbReference type="PANTHER" id="PTHR23422">
    <property type="entry name" value="DIPEPTIDYL PEPTIDASE III-RELATED"/>
    <property type="match status" value="1"/>
</dbReference>
<feature type="compositionally biased region" description="Polar residues" evidence="3">
    <location>
        <begin position="777"/>
        <end position="809"/>
    </location>
</feature>
<keyword evidence="2" id="KW-0378">Hydrolase</keyword>
<organism evidence="4 5">
    <name type="scientific">Dryococelus australis</name>
    <dbReference type="NCBI Taxonomy" id="614101"/>
    <lineage>
        <taxon>Eukaryota</taxon>
        <taxon>Metazoa</taxon>
        <taxon>Ecdysozoa</taxon>
        <taxon>Arthropoda</taxon>
        <taxon>Hexapoda</taxon>
        <taxon>Insecta</taxon>
        <taxon>Pterygota</taxon>
        <taxon>Neoptera</taxon>
        <taxon>Polyneoptera</taxon>
        <taxon>Phasmatodea</taxon>
        <taxon>Verophasmatodea</taxon>
        <taxon>Anareolatae</taxon>
        <taxon>Phasmatidae</taxon>
        <taxon>Eurycanthinae</taxon>
        <taxon>Dryococelus</taxon>
    </lineage>
</organism>
<dbReference type="PANTHER" id="PTHR23422:SF11">
    <property type="entry name" value="DIPEPTIDYL PEPTIDASE 3"/>
    <property type="match status" value="1"/>
</dbReference>
<evidence type="ECO:0000256" key="2">
    <source>
        <dbReference type="ARBA" id="ARBA00022801"/>
    </source>
</evidence>
<evidence type="ECO:0000256" key="1">
    <source>
        <dbReference type="ARBA" id="ARBA00022723"/>
    </source>
</evidence>
<evidence type="ECO:0000313" key="4">
    <source>
        <dbReference type="EMBL" id="KAJ8870973.1"/>
    </source>
</evidence>
<accession>A0ABQ9GGE1</accession>
<dbReference type="Pfam" id="PF03571">
    <property type="entry name" value="Peptidase_M49"/>
    <property type="match status" value="1"/>
</dbReference>
<keyword evidence="5" id="KW-1185">Reference proteome</keyword>